<feature type="transmembrane region" description="Helical" evidence="1">
    <location>
        <begin position="48"/>
        <end position="66"/>
    </location>
</feature>
<gene>
    <name evidence="2" type="ORF">LWF01_18515</name>
</gene>
<dbReference type="Pfam" id="PF14019">
    <property type="entry name" value="DUF4235"/>
    <property type="match status" value="1"/>
</dbReference>
<proteinExistence type="predicted"/>
<keyword evidence="3" id="KW-1185">Reference proteome</keyword>
<dbReference type="Proteomes" id="UP001209083">
    <property type="component" value="Chromosome"/>
</dbReference>
<evidence type="ECO:0000313" key="3">
    <source>
        <dbReference type="Proteomes" id="UP001209083"/>
    </source>
</evidence>
<evidence type="ECO:0000256" key="1">
    <source>
        <dbReference type="SAM" id="Phobius"/>
    </source>
</evidence>
<name>A0ABY8QSR5_9MICO</name>
<reference evidence="2 3" key="1">
    <citation type="submission" date="2023-05" db="EMBL/GenBank/DDBJ databases">
        <title>Lithophilousrod everest ZFBP1038 complete genpme.</title>
        <authorList>
            <person name="Tian M."/>
        </authorList>
    </citation>
    <scope>NUCLEOTIDE SEQUENCE [LARGE SCALE GENOMIC DNA]</scope>
    <source>
        <strain evidence="2 3">ZFBP1038</strain>
    </source>
</reference>
<organism evidence="2 3">
    <name type="scientific">Saxibacter everestensis</name>
    <dbReference type="NCBI Taxonomy" id="2909229"/>
    <lineage>
        <taxon>Bacteria</taxon>
        <taxon>Bacillati</taxon>
        <taxon>Actinomycetota</taxon>
        <taxon>Actinomycetes</taxon>
        <taxon>Micrococcales</taxon>
        <taxon>Brevibacteriaceae</taxon>
        <taxon>Saxibacter</taxon>
    </lineage>
</organism>
<evidence type="ECO:0000313" key="2">
    <source>
        <dbReference type="EMBL" id="WGW12049.1"/>
    </source>
</evidence>
<dbReference type="InterPro" id="IPR025329">
    <property type="entry name" value="DUF4235"/>
</dbReference>
<keyword evidence="1" id="KW-1133">Transmembrane helix</keyword>
<sequence length="95" mass="10063">MFYKVFGSVGAVLAGIVAKRLVTVIWEKSLGKAAPSDVRNPDIGTREAVGWAIASGVSIAVAQLLVQRGAANVLRKRHGDAKLPKALRKVLDEAN</sequence>
<accession>A0ABY8QSR5</accession>
<keyword evidence="1" id="KW-0812">Transmembrane</keyword>
<keyword evidence="1" id="KW-0472">Membrane</keyword>
<protein>
    <submittedName>
        <fullName evidence="2">DUF4235 domain-containing protein</fullName>
    </submittedName>
</protein>
<dbReference type="EMBL" id="CP090958">
    <property type="protein sequence ID" value="WGW12049.1"/>
    <property type="molecule type" value="Genomic_DNA"/>
</dbReference>
<dbReference type="RefSeq" id="WP_349638847.1">
    <property type="nucleotide sequence ID" value="NZ_CP090958.1"/>
</dbReference>